<dbReference type="SUPFAM" id="SSF56601">
    <property type="entry name" value="beta-lactamase/transpeptidase-like"/>
    <property type="match status" value="1"/>
</dbReference>
<name>A0A380ZTM1_9FLAO</name>
<comment type="subcellular location">
    <subcellularLocation>
        <location evidence="1">Membrane</location>
    </subcellularLocation>
</comment>
<dbReference type="InterPro" id="IPR050491">
    <property type="entry name" value="AmpC-like"/>
</dbReference>
<evidence type="ECO:0000313" key="5">
    <source>
        <dbReference type="Proteomes" id="UP000255515"/>
    </source>
</evidence>
<feature type="domain" description="Beta-lactamase-related" evidence="3">
    <location>
        <begin position="34"/>
        <end position="346"/>
    </location>
</feature>
<organism evidence="4 5">
    <name type="scientific">Bergeyella zoohelcum</name>
    <dbReference type="NCBI Taxonomy" id="1015"/>
    <lineage>
        <taxon>Bacteria</taxon>
        <taxon>Pseudomonadati</taxon>
        <taxon>Bacteroidota</taxon>
        <taxon>Flavobacteriia</taxon>
        <taxon>Flavobacteriales</taxon>
        <taxon>Weeksellaceae</taxon>
        <taxon>Bergeyella</taxon>
    </lineage>
</organism>
<evidence type="ECO:0000313" key="4">
    <source>
        <dbReference type="EMBL" id="SUV52712.1"/>
    </source>
</evidence>
<dbReference type="AlphaFoldDB" id="A0A380ZTM1"/>
<dbReference type="PANTHER" id="PTHR46825">
    <property type="entry name" value="D-ALANYL-D-ALANINE-CARBOXYPEPTIDASE/ENDOPEPTIDASE AMPH"/>
    <property type="match status" value="1"/>
</dbReference>
<keyword evidence="2" id="KW-0472">Membrane</keyword>
<proteinExistence type="predicted"/>
<evidence type="ECO:0000256" key="2">
    <source>
        <dbReference type="ARBA" id="ARBA00023136"/>
    </source>
</evidence>
<reference evidence="4 5" key="1">
    <citation type="submission" date="2018-06" db="EMBL/GenBank/DDBJ databases">
        <authorList>
            <consortium name="Pathogen Informatics"/>
            <person name="Doyle S."/>
        </authorList>
    </citation>
    <scope>NUCLEOTIDE SEQUENCE [LARGE SCALE GENOMIC DNA]</scope>
    <source>
        <strain evidence="4 5">NCTC11661</strain>
    </source>
</reference>
<protein>
    <submittedName>
        <fullName evidence="4">Penicillin-binding protein E</fullName>
    </submittedName>
</protein>
<sequence>MNKIALCIVFTLISIIGLGQKTQKEQLDSLFTSLFEQKMFNGNVLIADKGKIIFEKSFGWANEATKQPINSSTVFELASVSKQFTAMGIVLLEKQKKLKYDDKISRYIPELAFYGNITIQNLLHHTSGLPDYMELFEEKWDKTKFSVNQDIVNELAKYQPKLHFLPGEKYEYSNTGYALLGLIVEKVSKKSFDQFLNEHIFTPLKMKNTLVYRRRFAPKTIKNYAHGYIIDSLGNKVLPDSFGKEYYTYYLDGIVGDGMVNSTVRDLLKWDRALYSNKLVNDKDRKIIFSKGKTNDGKTVDYGLGWAVLENKKYGTIVNHSGGWAGYITFIERHLDNDKTIILLQNNITENTSLPIEEVYKILYNE</sequence>
<dbReference type="InterPro" id="IPR012338">
    <property type="entry name" value="Beta-lactam/transpept-like"/>
</dbReference>
<dbReference type="RefSeq" id="WP_002688165.1">
    <property type="nucleotide sequence ID" value="NZ_UFTJ01000003.1"/>
</dbReference>
<dbReference type="EMBL" id="UFTJ01000003">
    <property type="protein sequence ID" value="SUV52712.1"/>
    <property type="molecule type" value="Genomic_DNA"/>
</dbReference>
<dbReference type="Proteomes" id="UP000255515">
    <property type="component" value="Unassembled WGS sequence"/>
</dbReference>
<evidence type="ECO:0000259" key="3">
    <source>
        <dbReference type="Pfam" id="PF00144"/>
    </source>
</evidence>
<dbReference type="Gene3D" id="3.40.710.10">
    <property type="entry name" value="DD-peptidase/beta-lactamase superfamily"/>
    <property type="match status" value="1"/>
</dbReference>
<dbReference type="GO" id="GO:0016020">
    <property type="term" value="C:membrane"/>
    <property type="evidence" value="ECO:0007669"/>
    <property type="project" value="UniProtKB-SubCell"/>
</dbReference>
<dbReference type="PANTHER" id="PTHR46825:SF11">
    <property type="entry name" value="PENICILLIN-BINDING PROTEIN 4"/>
    <property type="match status" value="1"/>
</dbReference>
<evidence type="ECO:0000256" key="1">
    <source>
        <dbReference type="ARBA" id="ARBA00004370"/>
    </source>
</evidence>
<accession>A0A380ZTM1</accession>
<dbReference type="Pfam" id="PF00144">
    <property type="entry name" value="Beta-lactamase"/>
    <property type="match status" value="1"/>
</dbReference>
<dbReference type="InterPro" id="IPR001466">
    <property type="entry name" value="Beta-lactam-related"/>
</dbReference>
<gene>
    <name evidence="4" type="primary">pbpE_4</name>
    <name evidence="4" type="ORF">NCTC11661_01854</name>
</gene>